<dbReference type="Gene3D" id="1.10.260.40">
    <property type="entry name" value="lambda repressor-like DNA-binding domains"/>
    <property type="match status" value="1"/>
</dbReference>
<dbReference type="SUPFAM" id="SSF47413">
    <property type="entry name" value="lambda repressor-like DNA-binding domains"/>
    <property type="match status" value="1"/>
</dbReference>
<dbReference type="GO" id="GO:0005829">
    <property type="term" value="C:cytosol"/>
    <property type="evidence" value="ECO:0007669"/>
    <property type="project" value="TreeGrafter"/>
</dbReference>
<dbReference type="AlphaFoldDB" id="A0A5M8RRU4"/>
<name>A0A5M8RRU4_9BACI</name>
<dbReference type="InterPro" id="IPR050807">
    <property type="entry name" value="TransReg_Diox_bact_type"/>
</dbReference>
<organism evidence="3 4">
    <name type="scientific">Bacillus swezeyi</name>
    <dbReference type="NCBI Taxonomy" id="1925020"/>
    <lineage>
        <taxon>Bacteria</taxon>
        <taxon>Bacillati</taxon>
        <taxon>Bacillota</taxon>
        <taxon>Bacilli</taxon>
        <taxon>Bacillales</taxon>
        <taxon>Bacillaceae</taxon>
        <taxon>Bacillus</taxon>
    </lineage>
</organism>
<keyword evidence="1" id="KW-0238">DNA-binding</keyword>
<comment type="caution">
    <text evidence="3">The sequence shown here is derived from an EMBL/GenBank/DDBJ whole genome shotgun (WGS) entry which is preliminary data.</text>
</comment>
<dbReference type="PROSITE" id="PS50943">
    <property type="entry name" value="HTH_CROC1"/>
    <property type="match status" value="1"/>
</dbReference>
<dbReference type="EMBL" id="QSND01000002">
    <property type="protein sequence ID" value="KAA6451295.1"/>
    <property type="molecule type" value="Genomic_DNA"/>
</dbReference>
<reference evidence="3 4" key="1">
    <citation type="submission" date="2018-08" db="EMBL/GenBank/DDBJ databases">
        <title>Bacillus phenotypic plasticity.</title>
        <authorList>
            <person name="Hurtado E."/>
        </authorList>
    </citation>
    <scope>NUCLEOTIDE SEQUENCE [LARGE SCALE GENOMIC DNA]</scope>
    <source>
        <strain evidence="3 4">427</strain>
    </source>
</reference>
<evidence type="ECO:0000313" key="3">
    <source>
        <dbReference type="EMBL" id="KAA6451295.1"/>
    </source>
</evidence>
<dbReference type="PANTHER" id="PTHR46797:SF1">
    <property type="entry name" value="METHYLPHOSPHONATE SYNTHASE"/>
    <property type="match status" value="1"/>
</dbReference>
<accession>A0A5M8RRU4</accession>
<dbReference type="PANTHER" id="PTHR46797">
    <property type="entry name" value="HTH-TYPE TRANSCRIPTIONAL REGULATOR"/>
    <property type="match status" value="1"/>
</dbReference>
<evidence type="ECO:0000313" key="4">
    <source>
        <dbReference type="Proteomes" id="UP000324326"/>
    </source>
</evidence>
<dbReference type="SMART" id="SM00530">
    <property type="entry name" value="HTH_XRE"/>
    <property type="match status" value="1"/>
</dbReference>
<dbReference type="InterPro" id="IPR001387">
    <property type="entry name" value="Cro/C1-type_HTH"/>
</dbReference>
<dbReference type="CDD" id="cd00093">
    <property type="entry name" value="HTH_XRE"/>
    <property type="match status" value="1"/>
</dbReference>
<dbReference type="GO" id="GO:0003677">
    <property type="term" value="F:DNA binding"/>
    <property type="evidence" value="ECO:0007669"/>
    <property type="project" value="UniProtKB-KW"/>
</dbReference>
<dbReference type="GO" id="GO:0003700">
    <property type="term" value="F:DNA-binding transcription factor activity"/>
    <property type="evidence" value="ECO:0007669"/>
    <property type="project" value="TreeGrafter"/>
</dbReference>
<dbReference type="Pfam" id="PF01381">
    <property type="entry name" value="HTH_3"/>
    <property type="match status" value="1"/>
</dbReference>
<dbReference type="InterPro" id="IPR010982">
    <property type="entry name" value="Lambda_DNA-bd_dom_sf"/>
</dbReference>
<dbReference type="Proteomes" id="UP000324326">
    <property type="component" value="Unassembled WGS sequence"/>
</dbReference>
<evidence type="ECO:0000256" key="1">
    <source>
        <dbReference type="ARBA" id="ARBA00023125"/>
    </source>
</evidence>
<sequence>MKNNVVAKLVGRKLREIRDKRNYSQRQLAEKLGVSDSYLSKVEKGQPVSLKLLERIADILNVHISYFFIEDDELNEFSDAQKELLFEPDLSLDKIKEKFQFIKYQDKEVTDDELRVMLNVLEVYRNSKNEGRTN</sequence>
<evidence type="ECO:0000259" key="2">
    <source>
        <dbReference type="PROSITE" id="PS50943"/>
    </source>
</evidence>
<protein>
    <submittedName>
        <fullName evidence="3">XRE family transcriptional regulator</fullName>
    </submittedName>
</protein>
<dbReference type="RefSeq" id="WP_148957199.1">
    <property type="nucleotide sequence ID" value="NZ_QSND01000002.1"/>
</dbReference>
<proteinExistence type="predicted"/>
<feature type="domain" description="HTH cro/C1-type" evidence="2">
    <location>
        <begin position="14"/>
        <end position="67"/>
    </location>
</feature>
<gene>
    <name evidence="3" type="ORF">DX927_10995</name>
</gene>